<dbReference type="Pfam" id="PF13738">
    <property type="entry name" value="Pyr_redox_3"/>
    <property type="match status" value="1"/>
</dbReference>
<dbReference type="PANTHER" id="PTHR43539">
    <property type="entry name" value="FLAVIN-BINDING MONOOXYGENASE-LIKE PROTEIN (AFU_ORTHOLOGUE AFUA_4G09220)"/>
    <property type="match status" value="1"/>
</dbReference>
<keyword evidence="5" id="KW-0503">Monooxygenase</keyword>
<comment type="similarity">
    <text evidence="1">Belongs to the FAD-binding monooxygenase family.</text>
</comment>
<dbReference type="EMBL" id="WNZX01000020">
    <property type="protein sequence ID" value="MUG73032.1"/>
    <property type="molecule type" value="Genomic_DNA"/>
</dbReference>
<proteinExistence type="inferred from homology"/>
<keyword evidence="2" id="KW-0285">Flavoprotein</keyword>
<dbReference type="Proteomes" id="UP000450917">
    <property type="component" value="Unassembled WGS sequence"/>
</dbReference>
<keyword evidence="4" id="KW-0560">Oxidoreductase</keyword>
<dbReference type="GO" id="GO:0004499">
    <property type="term" value="F:N,N-dimethylaniline monooxygenase activity"/>
    <property type="evidence" value="ECO:0007669"/>
    <property type="project" value="InterPro"/>
</dbReference>
<evidence type="ECO:0000256" key="4">
    <source>
        <dbReference type="ARBA" id="ARBA00023002"/>
    </source>
</evidence>
<dbReference type="GO" id="GO:0050660">
    <property type="term" value="F:flavin adenine dinucleotide binding"/>
    <property type="evidence" value="ECO:0007669"/>
    <property type="project" value="InterPro"/>
</dbReference>
<organism evidence="5 6">
    <name type="scientific">Paenibacillus validus</name>
    <dbReference type="NCBI Taxonomy" id="44253"/>
    <lineage>
        <taxon>Bacteria</taxon>
        <taxon>Bacillati</taxon>
        <taxon>Bacillota</taxon>
        <taxon>Bacilli</taxon>
        <taxon>Bacillales</taxon>
        <taxon>Paenibacillaceae</taxon>
        <taxon>Paenibacillus</taxon>
    </lineage>
</organism>
<comment type="caution">
    <text evidence="5">The sequence shown here is derived from an EMBL/GenBank/DDBJ whole genome shotgun (WGS) entry which is preliminary data.</text>
</comment>
<sequence>MQREYDVVVIGAGQAGLAAGYYLKKNNYSFVVLDKGTCVGDSWRNRYDSLVLFTPRWYSSLPGLNLKGDPNGYAGKDEIADYLEYYAEYFSIPVQMNTEIILLEQTSTGFRVMTNQGQYTAKHIIVATGPFQKPIIPKMAEYLSNDIFQVHSSSYINPSQLNEGEVLVIGAGNSGAQIAVELAKEREVILSVGHKMKFLPLEFFGKSIFEWFKKLGILSASIDSKLGRWISKQYDPIFGYELKKCIENGEVVLKPRTYKMTEDVALFEDKSSVQVKNIIWATGFTSDYNWIDINKAFDDKGKPIHQRGKSSIRGLFFLGLPWQYRRGSALIGGVAEDARYVVDAVKLP</sequence>
<evidence type="ECO:0000256" key="3">
    <source>
        <dbReference type="ARBA" id="ARBA00022827"/>
    </source>
</evidence>
<gene>
    <name evidence="5" type="ORF">GNP93_20580</name>
</gene>
<dbReference type="PANTHER" id="PTHR43539:SF78">
    <property type="entry name" value="FLAVIN-CONTAINING MONOOXYGENASE"/>
    <property type="match status" value="1"/>
</dbReference>
<dbReference type="AlphaFoldDB" id="A0A7X3CVC6"/>
<evidence type="ECO:0000256" key="1">
    <source>
        <dbReference type="ARBA" id="ARBA00010139"/>
    </source>
</evidence>
<protein>
    <submittedName>
        <fullName evidence="5">SidA/IucD/PvdA family monooxygenase</fullName>
    </submittedName>
</protein>
<dbReference type="InterPro" id="IPR036188">
    <property type="entry name" value="FAD/NAD-bd_sf"/>
</dbReference>
<reference evidence="5 6" key="1">
    <citation type="submission" date="2019-11" db="EMBL/GenBank/DDBJ databases">
        <title>Draft genome sequences of five Paenibacillus species of dairy origin.</title>
        <authorList>
            <person name="Olajide A.M."/>
            <person name="Chen S."/>
            <person name="Lapointe G."/>
        </authorList>
    </citation>
    <scope>NUCLEOTIDE SEQUENCE [LARGE SCALE GENOMIC DNA]</scope>
    <source>
        <strain evidence="5 6">2CS3</strain>
    </source>
</reference>
<dbReference type="Pfam" id="PF00743">
    <property type="entry name" value="FMO-like"/>
    <property type="match status" value="1"/>
</dbReference>
<name>A0A7X3CVC6_9BACL</name>
<dbReference type="PRINTS" id="PR00368">
    <property type="entry name" value="FADPNR"/>
</dbReference>
<evidence type="ECO:0000313" key="6">
    <source>
        <dbReference type="Proteomes" id="UP000450917"/>
    </source>
</evidence>
<keyword evidence="3" id="KW-0274">FAD</keyword>
<evidence type="ECO:0000256" key="2">
    <source>
        <dbReference type="ARBA" id="ARBA00022630"/>
    </source>
</evidence>
<accession>A0A7X3CVC6</accession>
<dbReference type="InterPro" id="IPR020946">
    <property type="entry name" value="Flavin_mOase-like"/>
</dbReference>
<evidence type="ECO:0000313" key="5">
    <source>
        <dbReference type="EMBL" id="MUG73032.1"/>
    </source>
</evidence>
<keyword evidence="6" id="KW-1185">Reference proteome</keyword>
<dbReference type="GO" id="GO:0050661">
    <property type="term" value="F:NADP binding"/>
    <property type="evidence" value="ECO:0007669"/>
    <property type="project" value="InterPro"/>
</dbReference>
<dbReference type="Gene3D" id="3.50.50.60">
    <property type="entry name" value="FAD/NAD(P)-binding domain"/>
    <property type="match status" value="1"/>
</dbReference>
<dbReference type="InterPro" id="IPR050982">
    <property type="entry name" value="Auxin_biosynth/cation_transpt"/>
</dbReference>
<dbReference type="PRINTS" id="PR00469">
    <property type="entry name" value="PNDRDTASEII"/>
</dbReference>
<dbReference type="SUPFAM" id="SSF51905">
    <property type="entry name" value="FAD/NAD(P)-binding domain"/>
    <property type="match status" value="2"/>
</dbReference>
<dbReference type="RefSeq" id="WP_141336109.1">
    <property type="nucleotide sequence ID" value="NZ_JBDLZV010000001.1"/>
</dbReference>